<dbReference type="AlphaFoldDB" id="A0A7W7B409"/>
<reference evidence="2 3" key="1">
    <citation type="submission" date="2020-08" db="EMBL/GenBank/DDBJ databases">
        <title>Genomic Encyclopedia of Type Strains, Phase IV (KMG-IV): sequencing the most valuable type-strain genomes for metagenomic binning, comparative biology and taxonomic classification.</title>
        <authorList>
            <person name="Goeker M."/>
        </authorList>
    </citation>
    <scope>NUCLEOTIDE SEQUENCE [LARGE SCALE GENOMIC DNA]</scope>
    <source>
        <strain evidence="2 3">DSM 17328</strain>
    </source>
</reference>
<feature type="domain" description="Peptidase S26" evidence="1">
    <location>
        <begin position="9"/>
        <end position="153"/>
    </location>
</feature>
<dbReference type="EMBL" id="JACHNZ010000023">
    <property type="protein sequence ID" value="MBB4632537.1"/>
    <property type="molecule type" value="Genomic_DNA"/>
</dbReference>
<keyword evidence="3" id="KW-1185">Reference proteome</keyword>
<proteinExistence type="predicted"/>
<dbReference type="SUPFAM" id="SSF51306">
    <property type="entry name" value="LexA/Signal peptidase"/>
    <property type="match status" value="1"/>
</dbReference>
<evidence type="ECO:0000259" key="1">
    <source>
        <dbReference type="Pfam" id="PF10502"/>
    </source>
</evidence>
<evidence type="ECO:0000313" key="3">
    <source>
        <dbReference type="Proteomes" id="UP000566324"/>
    </source>
</evidence>
<dbReference type="InterPro" id="IPR019533">
    <property type="entry name" value="Peptidase_S26"/>
</dbReference>
<name>A0A7W7B409_9SPHN</name>
<comment type="caution">
    <text evidence="2">The sequence shown here is derived from an EMBL/GenBank/DDBJ whole genome shotgun (WGS) entry which is preliminary data.</text>
</comment>
<dbReference type="GO" id="GO:0004252">
    <property type="term" value="F:serine-type endopeptidase activity"/>
    <property type="evidence" value="ECO:0007669"/>
    <property type="project" value="InterPro"/>
</dbReference>
<sequence>MLAGLGGGLLLTLVCPPRPRLVWNVSASAPVGLYAIGGRDAIAAGDMVLARVPARWRGLAAERRYIPANIPLVKRVAAKDGDKVCAEGGTVVVNGVRRAARAARDSLGRPMPSWSGCVTLRRGAYFLLMDDPASFDGRYFGPTLHGDIIGEAWSLWSR</sequence>
<evidence type="ECO:0000313" key="2">
    <source>
        <dbReference type="EMBL" id="MBB4632537.1"/>
    </source>
</evidence>
<protein>
    <submittedName>
        <fullName evidence="2">Conjugative transfer signal peptidase TraF</fullName>
    </submittedName>
</protein>
<organism evidence="2 3">
    <name type="scientific">Sphingosinicella soli</name>
    <dbReference type="NCBI Taxonomy" id="333708"/>
    <lineage>
        <taxon>Bacteria</taxon>
        <taxon>Pseudomonadati</taxon>
        <taxon>Pseudomonadota</taxon>
        <taxon>Alphaproteobacteria</taxon>
        <taxon>Sphingomonadales</taxon>
        <taxon>Sphingosinicellaceae</taxon>
        <taxon>Sphingosinicella</taxon>
    </lineage>
</organism>
<dbReference type="InterPro" id="IPR036286">
    <property type="entry name" value="LexA/Signal_pep-like_sf"/>
</dbReference>
<dbReference type="Gene3D" id="2.10.109.10">
    <property type="entry name" value="Umud Fragment, subunit A"/>
    <property type="match status" value="1"/>
</dbReference>
<gene>
    <name evidence="2" type="ORF">GGQ98_002163</name>
</gene>
<dbReference type="GO" id="GO:0006465">
    <property type="term" value="P:signal peptide processing"/>
    <property type="evidence" value="ECO:0007669"/>
    <property type="project" value="InterPro"/>
</dbReference>
<accession>A0A7W7B409</accession>
<dbReference type="Pfam" id="PF10502">
    <property type="entry name" value="Peptidase_S26"/>
    <property type="match status" value="1"/>
</dbReference>
<dbReference type="Proteomes" id="UP000566324">
    <property type="component" value="Unassembled WGS sequence"/>
</dbReference>